<evidence type="ECO:0008006" key="4">
    <source>
        <dbReference type="Google" id="ProtNLM"/>
    </source>
</evidence>
<sequence length="634" mass="66190">MRAFIVFLAVTAAVVLVIAVARPRVSTQHVEARVAEYVAHASGGKSRITGESALRLLPLPVVTVKSVEIEGIGEARQAARIDIPSMEVSFQFLPLLMSGELVVDGIKLDQPVVQLVRTPGADRGDIKSGLNSILQAVLAADSAAKKAKVIDVQDGRIELEDGNGGRREEIAMPRMHLARADRQDALHLAGKVEWHGFQIGIDADLDTRDGTRPGLCCEGDVTVEIAPAETEPGSFEVPVLWDSGTQTDPDAPRDEPYSLSELLTQATAAAPLRLSGAFKAGTQHVRLEDVALELGDIAAAGSLGVDLAGEVPSISAEMAFQELDLGRHLHAFLPTSLDEVLAWPVRADVFANADLDLSAVVAEAALGDIIFAGPSVRLVGNRRGITLTLERTEVASGRIQGLVTVQPAGQEALVQLSGSLADVSLADIGEALRHGAGRIPVGQDRPPEGYVTGSIDLSGKGSTLKAVTRSLRGWGASVVRDGSLAGADIVATLERVADNSTLVDEGKPLIPVAGRTYFSALVASAAVADGVVRAPHIHFRGENFKIDFSADVDLAQGEIEAAGSASLFAASSGQDWETLIELPFGIGGTMREPMFAPGIPGIGGTPATPSPATDPDAEGAGTSPDRNAALYDNQ</sequence>
<proteinExistence type="predicted"/>
<evidence type="ECO:0000256" key="1">
    <source>
        <dbReference type="SAM" id="MobiDB-lite"/>
    </source>
</evidence>
<comment type="caution">
    <text evidence="2">The sequence shown here is derived from an EMBL/GenBank/DDBJ whole genome shotgun (WGS) entry which is preliminary data.</text>
</comment>
<feature type="region of interest" description="Disordered" evidence="1">
    <location>
        <begin position="235"/>
        <end position="256"/>
    </location>
</feature>
<dbReference type="EMBL" id="JAPEVI010000002">
    <property type="protein sequence ID" value="MCX2721308.1"/>
    <property type="molecule type" value="Genomic_DNA"/>
</dbReference>
<evidence type="ECO:0000313" key="2">
    <source>
        <dbReference type="EMBL" id="MCX2721308.1"/>
    </source>
</evidence>
<organism evidence="2 3">
    <name type="scientific">Roseibium salinum</name>
    <dbReference type="NCBI Taxonomy" id="1604349"/>
    <lineage>
        <taxon>Bacteria</taxon>
        <taxon>Pseudomonadati</taxon>
        <taxon>Pseudomonadota</taxon>
        <taxon>Alphaproteobacteria</taxon>
        <taxon>Hyphomicrobiales</taxon>
        <taxon>Stappiaceae</taxon>
        <taxon>Roseibium</taxon>
    </lineage>
</organism>
<dbReference type="InterPro" id="IPR052894">
    <property type="entry name" value="AsmA-related"/>
</dbReference>
<protein>
    <recommendedName>
        <fullName evidence="4">AsmA protein</fullName>
    </recommendedName>
</protein>
<dbReference type="PANTHER" id="PTHR30441:SF8">
    <property type="entry name" value="DUF748 DOMAIN-CONTAINING PROTEIN"/>
    <property type="match status" value="1"/>
</dbReference>
<accession>A0ABT3QWJ0</accession>
<dbReference type="PANTHER" id="PTHR30441">
    <property type="entry name" value="DUF748 DOMAIN-CONTAINING PROTEIN"/>
    <property type="match status" value="1"/>
</dbReference>
<evidence type="ECO:0000313" key="3">
    <source>
        <dbReference type="Proteomes" id="UP001300261"/>
    </source>
</evidence>
<gene>
    <name evidence="2" type="ORF">ON753_02660</name>
</gene>
<feature type="compositionally biased region" description="Low complexity" evidence="1">
    <location>
        <begin position="605"/>
        <end position="614"/>
    </location>
</feature>
<feature type="region of interest" description="Disordered" evidence="1">
    <location>
        <begin position="595"/>
        <end position="634"/>
    </location>
</feature>
<dbReference type="Proteomes" id="UP001300261">
    <property type="component" value="Unassembled WGS sequence"/>
</dbReference>
<reference evidence="2 3" key="1">
    <citation type="journal article" date="2016" name="Int. J. Syst. Evol. Microbiol.">
        <title>Labrenzia salina sp. nov., isolated from the rhizosphere of the halophyte Arthrocnemum macrostachyum.</title>
        <authorList>
            <person name="Camacho M."/>
            <person name="Redondo-Gomez S."/>
            <person name="Rodriguez-Llorente I."/>
            <person name="Rohde M."/>
            <person name="Sproer C."/>
            <person name="Schumann P."/>
            <person name="Klenk H.P."/>
            <person name="Montero-Calasanz M.D.C."/>
        </authorList>
    </citation>
    <scope>NUCLEOTIDE SEQUENCE [LARGE SCALE GENOMIC DNA]</scope>
    <source>
        <strain evidence="2 3">DSM 29163</strain>
    </source>
</reference>
<dbReference type="RefSeq" id="WP_265961011.1">
    <property type="nucleotide sequence ID" value="NZ_JAPEVI010000002.1"/>
</dbReference>
<name>A0ABT3QWJ0_9HYPH</name>
<keyword evidence="3" id="KW-1185">Reference proteome</keyword>